<sequence>MLGWFGRTWQWQWWFGSLVERWHQLDRHPGPGGFNSIWLGSVGVFQGAAGTVTIAGSQSFDTLQFNTDGYVLDGGTLEFGVAAGGTINVSAGVTTRIDSVLTDGTGSSLTKVGVGTLVLTGNNTYSGEQIFLMEPCLLPMTPLLAMVARFPLMAERLQQQAVCKLHVRSD</sequence>
<dbReference type="Pfam" id="PF12951">
    <property type="entry name" value="PATR"/>
    <property type="match status" value="1"/>
</dbReference>
<comment type="caution">
    <text evidence="2">The sequence shown here is derived from an EMBL/GenBank/DDBJ whole genome shotgun (WGS) entry which is preliminary data.</text>
</comment>
<keyword evidence="1" id="KW-0732">Signal</keyword>
<evidence type="ECO:0000256" key="1">
    <source>
        <dbReference type="ARBA" id="ARBA00022729"/>
    </source>
</evidence>
<evidence type="ECO:0000313" key="3">
    <source>
        <dbReference type="Proteomes" id="UP000704467"/>
    </source>
</evidence>
<dbReference type="InterPro" id="IPR011050">
    <property type="entry name" value="Pectin_lyase_fold/virulence"/>
</dbReference>
<evidence type="ECO:0000313" key="2">
    <source>
        <dbReference type="EMBL" id="NKC04850.1"/>
    </source>
</evidence>
<organism evidence="2 3">
    <name type="scientific">Brucella haematophila</name>
    <dbReference type="NCBI Taxonomy" id="419474"/>
    <lineage>
        <taxon>Bacteria</taxon>
        <taxon>Pseudomonadati</taxon>
        <taxon>Pseudomonadota</taxon>
        <taxon>Alphaproteobacteria</taxon>
        <taxon>Hyphomicrobiales</taxon>
        <taxon>Brucellaceae</taxon>
        <taxon>Brucella/Ochrobactrum group</taxon>
        <taxon>Brucella</taxon>
    </lineage>
</organism>
<name>A0ABX1DVQ6_9HYPH</name>
<gene>
    <name evidence="2" type="ORF">HED55_21665</name>
</gene>
<dbReference type="EMBL" id="JAAVLN010000003">
    <property type="protein sequence ID" value="NKC04850.1"/>
    <property type="molecule type" value="Genomic_DNA"/>
</dbReference>
<reference evidence="2 3" key="1">
    <citation type="submission" date="2020-03" db="EMBL/GenBank/DDBJ databases">
        <title>Whole genome sequencing of clinical and environmental type strains of Ochrobactrum.</title>
        <authorList>
            <person name="Dharne M."/>
        </authorList>
    </citation>
    <scope>NUCLEOTIDE SEQUENCE [LARGE SCALE GENOMIC DNA]</scope>
    <source>
        <strain evidence="2 3">CIP 109452</strain>
    </source>
</reference>
<dbReference type="Proteomes" id="UP000704467">
    <property type="component" value="Unassembled WGS sequence"/>
</dbReference>
<dbReference type="SUPFAM" id="SSF51126">
    <property type="entry name" value="Pectin lyase-like"/>
    <property type="match status" value="1"/>
</dbReference>
<protein>
    <submittedName>
        <fullName evidence="2">Uncharacterized protein</fullName>
    </submittedName>
</protein>
<dbReference type="InterPro" id="IPR013425">
    <property type="entry name" value="Autotrns_rpt"/>
</dbReference>
<proteinExistence type="predicted"/>
<dbReference type="NCBIfam" id="TIGR02601">
    <property type="entry name" value="autotrns_rpt"/>
    <property type="match status" value="1"/>
</dbReference>
<accession>A0ABX1DVQ6</accession>
<keyword evidence="3" id="KW-1185">Reference proteome</keyword>